<dbReference type="OrthoDB" id="6051552at2759"/>
<dbReference type="SMART" id="SM00539">
    <property type="entry name" value="NIDO"/>
    <property type="match status" value="1"/>
</dbReference>
<dbReference type="PROSITE" id="PS50856">
    <property type="entry name" value="AMOP"/>
    <property type="match status" value="1"/>
</dbReference>
<keyword evidence="2" id="KW-0812">Transmembrane</keyword>
<gene>
    <name evidence="8" type="ORF">HOLleu_22501</name>
</gene>
<dbReference type="SMART" id="SM00723">
    <property type="entry name" value="AMOP"/>
    <property type="match status" value="1"/>
</dbReference>
<evidence type="ECO:0000256" key="3">
    <source>
        <dbReference type="ARBA" id="ARBA00022989"/>
    </source>
</evidence>
<protein>
    <submittedName>
        <fullName evidence="8">Uncharacterized protein</fullName>
    </submittedName>
</protein>
<name>A0A9Q1BYY9_HOLLE</name>
<sequence length="656" mass="76262">MGWPLKAFSVFVFSLFISGVLSQTKVEFYRFGENNRDRYLPNQDDGYSNEIELRFGMPFYDKKYWTAYVNENGLVSFINPVNEFKEAQPNFPLGTTEEAQERIIIAPFWANVDLTNQGYVYYRQSTESDLLARAKYEIHLAFVQRMDFEPKYLLIATWLETGFYGEAGSNHPQNSFQLVLATDEFETFAIFLYDRIEWTTGTESGGDRYNGLGGTPAQVGFNAGDGARFYPHQYSRNQNNLFRLYSESNIDIIGQWVYHISRRTGVEEGGCTGAGTVRHYPLFDSMLGRNWLFIGGPCFQGDDEIWLRYGTEENQIALTNCTFLSAQRAYCVTPTFFQVGRVPIQLTRNWGFTYPYTGTFDIVNIESVPPRTTRLNPDSESWLRSDLPLVIEWDPSLINNTEVRVDVLVYQEKNGYPEWEEIQEIDYIAQNTGRYEWIGRPDHEVVEDNAVGVIRITRRFKREQIALWSDVHILGYMLNDKYQRDPVAWSNVQCERWYEARQKEPLYDFEQDLHPCPCNLSQAIADRGRFKPAPFCDVSKANLEDRNDYCRYREDILHCVINIIHSPQGADSVCCYDKYENLVYSGDSWEGSFSNRVTVNGVPPYNDVKKVPTLSSWVHDGIPFFTCCIWGDRCEFYQEFRQTRDCRLYEPTRVGK</sequence>
<dbReference type="Proteomes" id="UP001152320">
    <property type="component" value="Chromosome 10"/>
</dbReference>
<dbReference type="GO" id="GO:0007160">
    <property type="term" value="P:cell-matrix adhesion"/>
    <property type="evidence" value="ECO:0007669"/>
    <property type="project" value="InterPro"/>
</dbReference>
<evidence type="ECO:0000313" key="8">
    <source>
        <dbReference type="EMBL" id="KAJ8035317.1"/>
    </source>
</evidence>
<keyword evidence="4" id="KW-0472">Membrane</keyword>
<feature type="signal peptide" evidence="5">
    <location>
        <begin position="1"/>
        <end position="22"/>
    </location>
</feature>
<evidence type="ECO:0000313" key="9">
    <source>
        <dbReference type="Proteomes" id="UP001152320"/>
    </source>
</evidence>
<dbReference type="GO" id="GO:0016020">
    <property type="term" value="C:membrane"/>
    <property type="evidence" value="ECO:0007669"/>
    <property type="project" value="UniProtKB-SubCell"/>
</dbReference>
<organism evidence="8 9">
    <name type="scientific">Holothuria leucospilota</name>
    <name type="common">Black long sea cucumber</name>
    <name type="synonym">Mertensiothuria leucospilota</name>
    <dbReference type="NCBI Taxonomy" id="206669"/>
    <lineage>
        <taxon>Eukaryota</taxon>
        <taxon>Metazoa</taxon>
        <taxon>Echinodermata</taxon>
        <taxon>Eleutherozoa</taxon>
        <taxon>Echinozoa</taxon>
        <taxon>Holothuroidea</taxon>
        <taxon>Aspidochirotacea</taxon>
        <taxon>Aspidochirotida</taxon>
        <taxon>Holothuriidae</taxon>
        <taxon>Holothuria</taxon>
    </lineage>
</organism>
<keyword evidence="9" id="KW-1185">Reference proteome</keyword>
<dbReference type="EMBL" id="JAIZAY010000010">
    <property type="protein sequence ID" value="KAJ8035317.1"/>
    <property type="molecule type" value="Genomic_DNA"/>
</dbReference>
<dbReference type="PANTHER" id="PTHR13802:SF59">
    <property type="entry name" value="SUSHI DOMAIN-CONTAINING PROTEIN 2"/>
    <property type="match status" value="1"/>
</dbReference>
<dbReference type="InterPro" id="IPR005533">
    <property type="entry name" value="AMOP_dom"/>
</dbReference>
<keyword evidence="5" id="KW-0732">Signal</keyword>
<dbReference type="PROSITE" id="PS51220">
    <property type="entry name" value="NIDO"/>
    <property type="match status" value="1"/>
</dbReference>
<dbReference type="PANTHER" id="PTHR13802">
    <property type="entry name" value="MUCIN 4-RELATED"/>
    <property type="match status" value="1"/>
</dbReference>
<feature type="domain" description="AMOP" evidence="6">
    <location>
        <begin position="486"/>
        <end position="641"/>
    </location>
</feature>
<comment type="caution">
    <text evidence="8">The sequence shown here is derived from an EMBL/GenBank/DDBJ whole genome shotgun (WGS) entry which is preliminary data.</text>
</comment>
<keyword evidence="3" id="KW-1133">Transmembrane helix</keyword>
<comment type="subcellular location">
    <subcellularLocation>
        <location evidence="1">Membrane</location>
    </subcellularLocation>
</comment>
<proteinExistence type="predicted"/>
<evidence type="ECO:0000259" key="7">
    <source>
        <dbReference type="PROSITE" id="PS51220"/>
    </source>
</evidence>
<feature type="domain" description="NIDO" evidence="7">
    <location>
        <begin position="107"/>
        <end position="263"/>
    </location>
</feature>
<evidence type="ECO:0000256" key="2">
    <source>
        <dbReference type="ARBA" id="ARBA00022692"/>
    </source>
</evidence>
<dbReference type="AlphaFoldDB" id="A0A9Q1BYY9"/>
<feature type="chain" id="PRO_5040321307" evidence="5">
    <location>
        <begin position="23"/>
        <end position="656"/>
    </location>
</feature>
<dbReference type="Pfam" id="PF06119">
    <property type="entry name" value="NIDO"/>
    <property type="match status" value="1"/>
</dbReference>
<dbReference type="InterPro" id="IPR051495">
    <property type="entry name" value="Epithelial_Barrier/Signaling"/>
</dbReference>
<evidence type="ECO:0000256" key="5">
    <source>
        <dbReference type="SAM" id="SignalP"/>
    </source>
</evidence>
<reference evidence="8" key="1">
    <citation type="submission" date="2021-10" db="EMBL/GenBank/DDBJ databases">
        <title>Tropical sea cucumber genome reveals ecological adaptation and Cuvierian tubules defense mechanism.</title>
        <authorList>
            <person name="Chen T."/>
        </authorList>
    </citation>
    <scope>NUCLEOTIDE SEQUENCE</scope>
    <source>
        <strain evidence="8">Nanhai2018</strain>
        <tissue evidence="8">Muscle</tissue>
    </source>
</reference>
<evidence type="ECO:0000256" key="4">
    <source>
        <dbReference type="ARBA" id="ARBA00023136"/>
    </source>
</evidence>
<dbReference type="Pfam" id="PF03782">
    <property type="entry name" value="AMOP"/>
    <property type="match status" value="1"/>
</dbReference>
<dbReference type="InterPro" id="IPR003886">
    <property type="entry name" value="NIDO_dom"/>
</dbReference>
<evidence type="ECO:0000259" key="6">
    <source>
        <dbReference type="PROSITE" id="PS50856"/>
    </source>
</evidence>
<evidence type="ECO:0000256" key="1">
    <source>
        <dbReference type="ARBA" id="ARBA00004370"/>
    </source>
</evidence>
<accession>A0A9Q1BYY9</accession>